<evidence type="ECO:0000256" key="6">
    <source>
        <dbReference type="ARBA" id="ARBA00023136"/>
    </source>
</evidence>
<keyword evidence="3" id="KW-1134">Transmembrane beta strand</keyword>
<keyword evidence="7" id="KW-0998">Cell outer membrane</keyword>
<keyword evidence="6" id="KW-0472">Membrane</keyword>
<evidence type="ECO:0000256" key="5">
    <source>
        <dbReference type="ARBA" id="ARBA00022729"/>
    </source>
</evidence>
<proteinExistence type="inferred from homology"/>
<accession>A0A4R7K8F9</accession>
<dbReference type="EMBL" id="SOAY01000010">
    <property type="protein sequence ID" value="TDT47229.1"/>
    <property type="molecule type" value="Genomic_DNA"/>
</dbReference>
<evidence type="ECO:0000313" key="9">
    <source>
        <dbReference type="EMBL" id="TDT47229.1"/>
    </source>
</evidence>
<keyword evidence="5 8" id="KW-0732">Signal</keyword>
<dbReference type="AlphaFoldDB" id="A0A4R7K8F9"/>
<protein>
    <submittedName>
        <fullName evidence="9">Outer membrane protein transport protein (OMPP1/FadL/TodX)</fullName>
    </submittedName>
</protein>
<dbReference type="PANTHER" id="PTHR35093:SF8">
    <property type="entry name" value="OUTER MEMBRANE PROTEIN NMB0088-RELATED"/>
    <property type="match status" value="1"/>
</dbReference>
<keyword evidence="10" id="KW-1185">Reference proteome</keyword>
<evidence type="ECO:0000256" key="7">
    <source>
        <dbReference type="ARBA" id="ARBA00023237"/>
    </source>
</evidence>
<dbReference type="PANTHER" id="PTHR35093">
    <property type="entry name" value="OUTER MEMBRANE PROTEIN NMB0088-RELATED"/>
    <property type="match status" value="1"/>
</dbReference>
<evidence type="ECO:0000256" key="8">
    <source>
        <dbReference type="SAM" id="SignalP"/>
    </source>
</evidence>
<dbReference type="OrthoDB" id="9765571at2"/>
<organism evidence="9 10">
    <name type="scientific">Maribacter spongiicola</name>
    <dbReference type="NCBI Taxonomy" id="1206753"/>
    <lineage>
        <taxon>Bacteria</taxon>
        <taxon>Pseudomonadati</taxon>
        <taxon>Bacteroidota</taxon>
        <taxon>Flavobacteriia</taxon>
        <taxon>Flavobacteriales</taxon>
        <taxon>Flavobacteriaceae</taxon>
        <taxon>Maribacter</taxon>
    </lineage>
</organism>
<comment type="caution">
    <text evidence="9">The sequence shown here is derived from an EMBL/GenBank/DDBJ whole genome shotgun (WGS) entry which is preliminary data.</text>
</comment>
<evidence type="ECO:0000256" key="2">
    <source>
        <dbReference type="ARBA" id="ARBA00008163"/>
    </source>
</evidence>
<comment type="subcellular location">
    <subcellularLocation>
        <location evidence="1">Cell outer membrane</location>
        <topology evidence="1">Multi-pass membrane protein</topology>
    </subcellularLocation>
</comment>
<sequence>MKRYLTFVLLVACAVGSAQNINEALRYGTENLQGTARFQAMGGAFGALGGDLSSLNVNPAGSAVFNNSLFTISGSNYNTSNDASYFGNVLNTKDNNVELNQLGGAFVFKNTDLNSDWKKFTLAFNYDLVNNFDNEYYVSGRSNQGIDSYFSEYAQGTPFGSILLQDNEFLEEAYLDIGSAQGFRDQQTFLGYYGGILDPETEDDNTTSYTSNTLYDTVDQDFLRRTTGYNSKFTINAASQYKENIYLGASLNFHSVLYTQYDQFSEGGYLPNSEIQRTTFDNYLQTEGNGFSFSLGAIAKLNENVRLGGSYQSPTWYHLEDDFSQRINSDLADEDINFINFNVVNLFERYTIKTPAKATGSLAVIFAKDGLLSFDYSYQDFSNSELRPSNDPSFQTVNSQIASDLGAVSTFRLGGEYRIQQVSLRAGYRFEQSPYANGNTIGDLNAVSGGIGYNFGGSKLDFALSRSQQDISERLFNAGIMTPAIIDRSMTNATLSYTINF</sequence>
<gene>
    <name evidence="9" type="ORF">CLV90_1302</name>
</gene>
<dbReference type="InterPro" id="IPR005017">
    <property type="entry name" value="OMPP1/FadL/TodX"/>
</dbReference>
<dbReference type="Pfam" id="PF03349">
    <property type="entry name" value="Toluene_X"/>
    <property type="match status" value="1"/>
</dbReference>
<evidence type="ECO:0000256" key="3">
    <source>
        <dbReference type="ARBA" id="ARBA00022452"/>
    </source>
</evidence>
<name>A0A4R7K8F9_9FLAO</name>
<dbReference type="Proteomes" id="UP000294749">
    <property type="component" value="Unassembled WGS sequence"/>
</dbReference>
<comment type="similarity">
    <text evidence="2">Belongs to the OmpP1/FadL family.</text>
</comment>
<evidence type="ECO:0000313" key="10">
    <source>
        <dbReference type="Proteomes" id="UP000294749"/>
    </source>
</evidence>
<feature type="chain" id="PRO_5020247162" evidence="8">
    <location>
        <begin position="21"/>
        <end position="501"/>
    </location>
</feature>
<dbReference type="Gene3D" id="2.40.160.60">
    <property type="entry name" value="Outer membrane protein transport protein (OMPP1/FadL/TodX)"/>
    <property type="match status" value="2"/>
</dbReference>
<evidence type="ECO:0000256" key="1">
    <source>
        <dbReference type="ARBA" id="ARBA00004571"/>
    </source>
</evidence>
<feature type="signal peptide" evidence="8">
    <location>
        <begin position="1"/>
        <end position="20"/>
    </location>
</feature>
<dbReference type="GO" id="GO:0015483">
    <property type="term" value="F:long-chain fatty acid transporting porin activity"/>
    <property type="evidence" value="ECO:0007669"/>
    <property type="project" value="TreeGrafter"/>
</dbReference>
<dbReference type="RefSeq" id="WP_133686627.1">
    <property type="nucleotide sequence ID" value="NZ_SOAY01000010.1"/>
</dbReference>
<dbReference type="GO" id="GO:0009279">
    <property type="term" value="C:cell outer membrane"/>
    <property type="evidence" value="ECO:0007669"/>
    <property type="project" value="UniProtKB-SubCell"/>
</dbReference>
<reference evidence="9 10" key="1">
    <citation type="submission" date="2019-03" db="EMBL/GenBank/DDBJ databases">
        <title>Genomic Encyclopedia of Archaeal and Bacterial Type Strains, Phase II (KMG-II): from individual species to whole genera.</title>
        <authorList>
            <person name="Goeker M."/>
        </authorList>
    </citation>
    <scope>NUCLEOTIDE SEQUENCE [LARGE SCALE GENOMIC DNA]</scope>
    <source>
        <strain evidence="9 10">DSM 25233</strain>
    </source>
</reference>
<dbReference type="SUPFAM" id="SSF56935">
    <property type="entry name" value="Porins"/>
    <property type="match status" value="1"/>
</dbReference>
<evidence type="ECO:0000256" key="4">
    <source>
        <dbReference type="ARBA" id="ARBA00022692"/>
    </source>
</evidence>
<keyword evidence="4" id="KW-0812">Transmembrane</keyword>